<proteinExistence type="predicted"/>
<organism evidence="1 3">
    <name type="scientific">Gossypium hirsutum</name>
    <name type="common">Upland cotton</name>
    <name type="synonym">Gossypium mexicanum</name>
    <dbReference type="NCBI Taxonomy" id="3635"/>
    <lineage>
        <taxon>Eukaryota</taxon>
        <taxon>Viridiplantae</taxon>
        <taxon>Streptophyta</taxon>
        <taxon>Embryophyta</taxon>
        <taxon>Tracheophyta</taxon>
        <taxon>Spermatophyta</taxon>
        <taxon>Magnoliopsida</taxon>
        <taxon>eudicotyledons</taxon>
        <taxon>Gunneridae</taxon>
        <taxon>Pentapetalae</taxon>
        <taxon>rosids</taxon>
        <taxon>malvids</taxon>
        <taxon>Malvales</taxon>
        <taxon>Malvaceae</taxon>
        <taxon>Malvoideae</taxon>
        <taxon>Gossypium</taxon>
    </lineage>
</organism>
<dbReference type="RefSeq" id="XP_040946438.1">
    <property type="nucleotide sequence ID" value="XM_041090504.1"/>
</dbReference>
<reference evidence="2 3" key="2">
    <citation type="submission" date="2025-05" db="UniProtKB">
        <authorList>
            <consortium name="RefSeq"/>
        </authorList>
    </citation>
    <scope>IDENTIFICATION</scope>
</reference>
<evidence type="ECO:0000313" key="3">
    <source>
        <dbReference type="RefSeq" id="XP_040946438.1"/>
    </source>
</evidence>
<dbReference type="SUPFAM" id="SSF56112">
    <property type="entry name" value="Protein kinase-like (PK-like)"/>
    <property type="match status" value="1"/>
</dbReference>
<dbReference type="Gene3D" id="3.30.200.20">
    <property type="entry name" value="Phosphorylase Kinase, domain 1"/>
    <property type="match status" value="1"/>
</dbReference>
<dbReference type="RefSeq" id="XP_040946437.1">
    <property type="nucleotide sequence ID" value="XM_041090503.1"/>
</dbReference>
<keyword evidence="1" id="KW-1185">Reference proteome</keyword>
<dbReference type="GeneID" id="107929298"/>
<sequence length="192" mass="21638">MHSPYSLGPPLNRRLVGCNRITPLFPSLSITDTGRNSHFEFEAGNRESPSIPNFIFHFLPSSSPNVSQFFLFQISTSSSDNDIKAPKKQYGLEGGGNSKMKGNGSISGKDVIFRVDQIDLKSLDMQLEKHLSRVWSRNIEKQRPAEEWEIDLAKLDLRNVIAHGTYGTVYRATYDNQNVAVKNYDSLLWLGC</sequence>
<evidence type="ECO:0000313" key="1">
    <source>
        <dbReference type="Proteomes" id="UP000818029"/>
    </source>
</evidence>
<accession>A0ABM2ZX89</accession>
<protein>
    <submittedName>
        <fullName evidence="2 3">Uncharacterized protein isoform X1</fullName>
    </submittedName>
</protein>
<name>A0ABM2ZX89_GOSHI</name>
<dbReference type="InterPro" id="IPR011009">
    <property type="entry name" value="Kinase-like_dom_sf"/>
</dbReference>
<reference evidence="1" key="1">
    <citation type="journal article" date="2020" name="Nat. Genet.">
        <title>Genomic diversifications of five Gossypium allopolyploid species and their impact on cotton improvement.</title>
        <authorList>
            <person name="Chen Z.J."/>
            <person name="Sreedasyam A."/>
            <person name="Ando A."/>
            <person name="Song Q."/>
            <person name="De Santiago L.M."/>
            <person name="Hulse-Kemp A.M."/>
            <person name="Ding M."/>
            <person name="Ye W."/>
            <person name="Kirkbride R.C."/>
            <person name="Jenkins J."/>
            <person name="Plott C."/>
            <person name="Lovell J."/>
            <person name="Lin Y.M."/>
            <person name="Vaughn R."/>
            <person name="Liu B."/>
            <person name="Simpson S."/>
            <person name="Scheffler B.E."/>
            <person name="Wen L."/>
            <person name="Saski C.A."/>
            <person name="Grover C.E."/>
            <person name="Hu G."/>
            <person name="Conover J.L."/>
            <person name="Carlson J.W."/>
            <person name="Shu S."/>
            <person name="Boston L.B."/>
            <person name="Williams M."/>
            <person name="Peterson D.G."/>
            <person name="McGee K."/>
            <person name="Jones D.C."/>
            <person name="Wendel J.F."/>
            <person name="Stelly D.M."/>
            <person name="Grimwood J."/>
            <person name="Schmutz J."/>
        </authorList>
    </citation>
    <scope>NUCLEOTIDE SEQUENCE [LARGE SCALE GENOMIC DNA]</scope>
    <source>
        <strain evidence="1">cv. TM-1</strain>
    </source>
</reference>
<evidence type="ECO:0000313" key="2">
    <source>
        <dbReference type="RefSeq" id="XP_040946437.1"/>
    </source>
</evidence>
<dbReference type="Proteomes" id="UP000818029">
    <property type="component" value="Chromosome D03"/>
</dbReference>
<gene>
    <name evidence="2 3" type="primary">LOC107929298</name>
</gene>